<feature type="domain" description="Glycosyltransferase 2-like" evidence="3">
    <location>
        <begin position="13"/>
        <end position="58"/>
    </location>
</feature>
<keyword evidence="1 5" id="KW-0808">Transferase</keyword>
<dbReference type="CDD" id="cd02511">
    <property type="entry name" value="Beta4Glucosyltransferase"/>
    <property type="match status" value="1"/>
</dbReference>
<dbReference type="PANTHER" id="PTHR43630">
    <property type="entry name" value="POLY-BETA-1,6-N-ACETYL-D-GLUCOSAMINE SYNTHASE"/>
    <property type="match status" value="1"/>
</dbReference>
<dbReference type="InterPro" id="IPR027791">
    <property type="entry name" value="Galactosyl_T_C"/>
</dbReference>
<dbReference type="InterPro" id="IPR001173">
    <property type="entry name" value="Glyco_trans_2-like"/>
</dbReference>
<organism evidence="5 6">
    <name type="scientific">Helicobacter fennelliae</name>
    <dbReference type="NCBI Taxonomy" id="215"/>
    <lineage>
        <taxon>Bacteria</taxon>
        <taxon>Pseudomonadati</taxon>
        <taxon>Campylobacterota</taxon>
        <taxon>Epsilonproteobacteria</taxon>
        <taxon>Campylobacterales</taxon>
        <taxon>Helicobacteraceae</taxon>
        <taxon>Helicobacter</taxon>
    </lineage>
</organism>
<name>A0A2X3B432_9HELI</name>
<evidence type="ECO:0000313" key="6">
    <source>
        <dbReference type="Proteomes" id="UP000250166"/>
    </source>
</evidence>
<dbReference type="GO" id="GO:0016757">
    <property type="term" value="F:glycosyltransferase activity"/>
    <property type="evidence" value="ECO:0007669"/>
    <property type="project" value="UniProtKB-KW"/>
</dbReference>
<dbReference type="Pfam" id="PF00535">
    <property type="entry name" value="Glycos_transf_2"/>
    <property type="match status" value="2"/>
</dbReference>
<feature type="domain" description="Glycosyltransferase 2-like" evidence="3">
    <location>
        <begin position="306"/>
        <end position="463"/>
    </location>
</feature>
<dbReference type="EMBL" id="UAWL01000006">
    <property type="protein sequence ID" value="SQB98572.1"/>
    <property type="molecule type" value="Genomic_DNA"/>
</dbReference>
<dbReference type="CDD" id="cd06420">
    <property type="entry name" value="GT2_Chondriotin_Pol_N"/>
    <property type="match status" value="1"/>
</dbReference>
<accession>A0A2X3B432</accession>
<reference evidence="5 6" key="1">
    <citation type="submission" date="2018-06" db="EMBL/GenBank/DDBJ databases">
        <authorList>
            <consortium name="Pathogen Informatics"/>
            <person name="Doyle S."/>
        </authorList>
    </citation>
    <scope>NUCLEOTIDE SEQUENCE [LARGE SCALE GENOMIC DNA]</scope>
    <source>
        <strain evidence="5 6">NCTC13102</strain>
    </source>
</reference>
<dbReference type="AlphaFoldDB" id="A0A2X3B432"/>
<keyword evidence="5" id="KW-0328">Glycosyltransferase</keyword>
<dbReference type="Pfam" id="PF02709">
    <property type="entry name" value="Glyco_transf_7C"/>
    <property type="match status" value="1"/>
</dbReference>
<dbReference type="PANTHER" id="PTHR43630:SF2">
    <property type="entry name" value="GLYCOSYLTRANSFERASE"/>
    <property type="match status" value="1"/>
</dbReference>
<dbReference type="SUPFAM" id="SSF53448">
    <property type="entry name" value="Nucleotide-diphospho-sugar transferases"/>
    <property type="match status" value="2"/>
</dbReference>
<evidence type="ECO:0000259" key="3">
    <source>
        <dbReference type="Pfam" id="PF00535"/>
    </source>
</evidence>
<comment type="similarity">
    <text evidence="2">Belongs to the glycosyltransferase 2 family. WaaE/KdtX subfamily.</text>
</comment>
<evidence type="ECO:0000259" key="4">
    <source>
        <dbReference type="Pfam" id="PF02709"/>
    </source>
</evidence>
<evidence type="ECO:0000313" key="5">
    <source>
        <dbReference type="EMBL" id="SQB98572.1"/>
    </source>
</evidence>
<dbReference type="Proteomes" id="UP000250166">
    <property type="component" value="Unassembled WGS sequence"/>
</dbReference>
<protein>
    <submittedName>
        <fullName evidence="5">Putative two-domain glycosyltransferase</fullName>
        <ecNumber evidence="5">2.4.1.-</ecNumber>
    </submittedName>
</protein>
<evidence type="ECO:0000256" key="2">
    <source>
        <dbReference type="ARBA" id="ARBA00038494"/>
    </source>
</evidence>
<dbReference type="Gene3D" id="3.90.550.10">
    <property type="entry name" value="Spore Coat Polysaccharide Biosynthesis Protein SpsA, Chain A"/>
    <property type="match status" value="2"/>
</dbReference>
<feature type="domain" description="Galactosyltransferase C-terminal" evidence="4">
    <location>
        <begin position="465"/>
        <end position="536"/>
    </location>
</feature>
<dbReference type="EC" id="2.4.1.-" evidence="5"/>
<dbReference type="RefSeq" id="WP_112058589.1">
    <property type="nucleotide sequence ID" value="NZ_UAWL01000006.1"/>
</dbReference>
<dbReference type="InterPro" id="IPR029044">
    <property type="entry name" value="Nucleotide-diphossugar_trans"/>
</dbReference>
<gene>
    <name evidence="5" type="primary">kfoC_3</name>
    <name evidence="5" type="ORF">NCTC13102_01035</name>
</gene>
<proteinExistence type="inferred from homology"/>
<evidence type="ECO:0000256" key="1">
    <source>
        <dbReference type="ARBA" id="ARBA00022679"/>
    </source>
</evidence>
<sequence>MIDVKINNAKKISICILVKNAQGTIKECLKALKDFDEIILLDNESTDSTLEIARGVSEEWTRDSRIVGNLEHEDSKDSKNSAKPAESANAIYSHAKPAKPATIRIFSSPFLGFGALKNLAISHARNEWVFVVDSDEVIEQGIYAELETLDLSCVRAIYALPRKNLYAGEWIKACGWSPDFVLRIFNKSYTHFNENLVHESVILPSDSKKHYLKTALKHYAYDDVAHLIDKMQHYSNLYAKQNLGKPSSPTKAFVRGTWSFVRNYFFKKGILYGYKGFIISVCNALGTFFKYIKLYELNTHTHTICSLIITTYNQKERLALVLDSVRTLNPLPFEVIIADDGSKEDTRELIESYARDFPCALKHIWQEDKGFRLSEIRNKAINASKGEFIIVLDGDMIVDSYFVGDYLKVSRKGVFVQGSRVILDSNITKKILESKNYHLAFTKKPLKARRCKILSKFIFKRSVLKAKVFDKKELIKGVRGCSMGFFKEDFARIGGFSERFRSWGREDSEFVARFLFAGGEFRRLKFSAIAYHLYHDESPKTSLESNHQLYLETIKNKSKSCENLSEH</sequence>